<sequence>MLEYFDINDIEANETKVMVQFPDDLKLLSKFYPKNTRVELPLFIAKFFIENENCKFDVETLMSVQQVNDILADPAGYNLNTVLCPKFSNSSIERTLVTNFYDTFECVKHSCMISLSYVFCTRMSVYLKICYLESLDETILAKMDVKERSIILKARKQYAIFNNLS</sequence>
<accession>J9D661</accession>
<dbReference type="AlphaFoldDB" id="J9D661"/>
<keyword evidence="2" id="KW-1185">Reference proteome</keyword>
<dbReference type="SUPFAM" id="SSF160059">
    <property type="entry name" value="PriA/YqbF domain"/>
    <property type="match status" value="1"/>
</dbReference>
<evidence type="ECO:0000313" key="2">
    <source>
        <dbReference type="Proteomes" id="UP000003163"/>
    </source>
</evidence>
<dbReference type="InParanoid" id="J9D661"/>
<dbReference type="Gene3D" id="1.20.58.2050">
    <property type="match status" value="1"/>
</dbReference>
<reference evidence="2" key="2">
    <citation type="submission" date="2015-07" db="EMBL/GenBank/DDBJ databases">
        <title>Contrasting host-pathogen interactions and genome evolution in two generalist and specialist microsporidian pathogens of mosquitoes.</title>
        <authorList>
            <consortium name="The Broad Institute Genomics Platform"/>
            <consortium name="The Broad Institute Genome Sequencing Center for Infectious Disease"/>
            <person name="Cuomo C.A."/>
            <person name="Sanscrainte N.D."/>
            <person name="Goldberg J.M."/>
            <person name="Heiman D."/>
            <person name="Young S."/>
            <person name="Zeng Q."/>
            <person name="Becnel J.J."/>
            <person name="Birren B.W."/>
        </authorList>
    </citation>
    <scope>NUCLEOTIDE SEQUENCE [LARGE SCALE GENOMIC DNA]</scope>
    <source>
        <strain evidence="2">USNM 41457</strain>
    </source>
</reference>
<organism evidence="1 2">
    <name type="scientific">Edhazardia aedis (strain USNM 41457)</name>
    <name type="common">Microsporidian parasite</name>
    <dbReference type="NCBI Taxonomy" id="1003232"/>
    <lineage>
        <taxon>Eukaryota</taxon>
        <taxon>Fungi</taxon>
        <taxon>Fungi incertae sedis</taxon>
        <taxon>Microsporidia</taxon>
        <taxon>Edhazardia</taxon>
    </lineage>
</organism>
<dbReference type="OrthoDB" id="10251744at2759"/>
<comment type="caution">
    <text evidence="1">The sequence shown here is derived from an EMBL/GenBank/DDBJ whole genome shotgun (WGS) entry which is preliminary data.</text>
</comment>
<reference evidence="1 2" key="1">
    <citation type="submission" date="2011-08" db="EMBL/GenBank/DDBJ databases">
        <authorList>
            <person name="Liu Z.J."/>
            <person name="Shi F.L."/>
            <person name="Lu J.Q."/>
            <person name="Li M."/>
            <person name="Wang Z.L."/>
        </authorList>
    </citation>
    <scope>NUCLEOTIDE SEQUENCE [LARGE SCALE GENOMIC DNA]</scope>
    <source>
        <strain evidence="1 2">USNM 41457</strain>
    </source>
</reference>
<evidence type="ECO:0000313" key="1">
    <source>
        <dbReference type="EMBL" id="EJW03281.1"/>
    </source>
</evidence>
<dbReference type="InterPro" id="IPR038437">
    <property type="entry name" value="GINS_Psf3_sf"/>
</dbReference>
<dbReference type="Proteomes" id="UP000003163">
    <property type="component" value="Unassembled WGS sequence"/>
</dbReference>
<name>J9D661_EDHAE</name>
<dbReference type="HOGENOM" id="CLU_1610731_0_0_1"/>
<evidence type="ECO:0008006" key="3">
    <source>
        <dbReference type="Google" id="ProtNLM"/>
    </source>
</evidence>
<dbReference type="VEuPathDB" id="MicrosporidiaDB:EDEG_02347"/>
<dbReference type="EMBL" id="AFBI03000041">
    <property type="protein sequence ID" value="EJW03281.1"/>
    <property type="molecule type" value="Genomic_DNA"/>
</dbReference>
<proteinExistence type="predicted"/>
<gene>
    <name evidence="1" type="ORF">EDEG_02347</name>
</gene>
<protein>
    <recommendedName>
        <fullName evidence="3">DNA replication complex GINS protein PSF3</fullName>
    </recommendedName>
</protein>